<dbReference type="OrthoDB" id="285104at2"/>
<reference evidence="1 2" key="1">
    <citation type="journal article" date="2010" name="Stand. Genomic Sci.">
        <title>Complete genome sequence of Cellulophaga algicola type strain (IC166).</title>
        <authorList>
            <person name="Abt B."/>
            <person name="Lu M."/>
            <person name="Misra M."/>
            <person name="Han C."/>
            <person name="Nolan M."/>
            <person name="Lucas S."/>
            <person name="Hammon N."/>
            <person name="Deshpande S."/>
            <person name="Cheng J.F."/>
            <person name="Tapia R."/>
            <person name="Goodwin L."/>
            <person name="Pitluck S."/>
            <person name="Liolios K."/>
            <person name="Pagani I."/>
            <person name="Ivanova N."/>
            <person name="Mavromatis K."/>
            <person name="Ovchinikova G."/>
            <person name="Pati A."/>
            <person name="Chen A."/>
            <person name="Palaniappan K."/>
            <person name="Land M."/>
            <person name="Hauser L."/>
            <person name="Chang Y.J."/>
            <person name="Jeffries C.D."/>
            <person name="Detter J.C."/>
            <person name="Brambilla E."/>
            <person name="Rohde M."/>
            <person name="Tindall B.J."/>
            <person name="Goker M."/>
            <person name="Woyke T."/>
            <person name="Bristow J."/>
            <person name="Eisen J.A."/>
            <person name="Markowitz V."/>
            <person name="Hugenholtz P."/>
            <person name="Kyrpides N.C."/>
            <person name="Klenk H.P."/>
            <person name="Lapidus A."/>
        </authorList>
    </citation>
    <scope>NUCLEOTIDE SEQUENCE [LARGE SCALE GENOMIC DNA]</scope>
    <source>
        <strain evidence="2">DSM 14237 / IC166 / ACAM 630</strain>
    </source>
</reference>
<gene>
    <name evidence="1" type="ordered locus">Celal_1392</name>
</gene>
<evidence type="ECO:0000313" key="1">
    <source>
        <dbReference type="EMBL" id="ADV48705.1"/>
    </source>
</evidence>
<keyword evidence="2" id="KW-1185">Reference proteome</keyword>
<name>E6X8W0_CELAD</name>
<dbReference type="HOGENOM" id="CLU_1783403_0_0_10"/>
<dbReference type="STRING" id="688270.Celal_1392"/>
<dbReference type="RefSeq" id="WP_013550187.1">
    <property type="nucleotide sequence ID" value="NC_014934.1"/>
</dbReference>
<organism evidence="1 2">
    <name type="scientific">Cellulophaga algicola (strain DSM 14237 / IC166 / ACAM 630)</name>
    <dbReference type="NCBI Taxonomy" id="688270"/>
    <lineage>
        <taxon>Bacteria</taxon>
        <taxon>Pseudomonadati</taxon>
        <taxon>Bacteroidota</taxon>
        <taxon>Flavobacteriia</taxon>
        <taxon>Flavobacteriales</taxon>
        <taxon>Flavobacteriaceae</taxon>
        <taxon>Cellulophaga</taxon>
    </lineage>
</organism>
<dbReference type="KEGG" id="cao:Celal_1392"/>
<dbReference type="AlphaFoldDB" id="E6X8W0"/>
<dbReference type="Proteomes" id="UP000008634">
    <property type="component" value="Chromosome"/>
</dbReference>
<protein>
    <submittedName>
        <fullName evidence="1">Uncharacterized protein</fullName>
    </submittedName>
</protein>
<accession>E6X8W0</accession>
<dbReference type="EMBL" id="CP002453">
    <property type="protein sequence ID" value="ADV48705.1"/>
    <property type="molecule type" value="Genomic_DNA"/>
</dbReference>
<evidence type="ECO:0000313" key="2">
    <source>
        <dbReference type="Proteomes" id="UP000008634"/>
    </source>
</evidence>
<sequence length="145" mass="16577">MPFIIDLPPSNTHVESVKTEMISIEGSENNIPTIDDRSIVFEKDLYENIYLNDKFKSLVELWEQNTAFESSISNIIQEDNFKKIINLGKKAVPLIIDKIEYEPSVLVWALNIITGKSMSSGGRETIEQICKKWVNAFRTGRIQNV</sequence>
<proteinExistence type="predicted"/>